<evidence type="ECO:0000313" key="1">
    <source>
        <dbReference type="EMBL" id="SVD60148.1"/>
    </source>
</evidence>
<proteinExistence type="predicted"/>
<dbReference type="AlphaFoldDB" id="A0A382WPT9"/>
<accession>A0A382WPT9</accession>
<reference evidence="1" key="1">
    <citation type="submission" date="2018-05" db="EMBL/GenBank/DDBJ databases">
        <authorList>
            <person name="Lanie J.A."/>
            <person name="Ng W.-L."/>
            <person name="Kazmierczak K.M."/>
            <person name="Andrzejewski T.M."/>
            <person name="Davidsen T.M."/>
            <person name="Wayne K.J."/>
            <person name="Tettelin H."/>
            <person name="Glass J.I."/>
            <person name="Rusch D."/>
            <person name="Podicherti R."/>
            <person name="Tsui H.-C.T."/>
            <person name="Winkler M.E."/>
        </authorList>
    </citation>
    <scope>NUCLEOTIDE SEQUENCE</scope>
</reference>
<gene>
    <name evidence="1" type="ORF">METZ01_LOCUS413002</name>
</gene>
<name>A0A382WPT9_9ZZZZ</name>
<organism evidence="1">
    <name type="scientific">marine metagenome</name>
    <dbReference type="NCBI Taxonomy" id="408172"/>
    <lineage>
        <taxon>unclassified sequences</taxon>
        <taxon>metagenomes</taxon>
        <taxon>ecological metagenomes</taxon>
    </lineage>
</organism>
<sequence>MNPKTRFHPPFVGKDGCIVKETKF</sequence>
<protein>
    <submittedName>
        <fullName evidence="1">Uncharacterized protein</fullName>
    </submittedName>
</protein>
<dbReference type="EMBL" id="UINC01161134">
    <property type="protein sequence ID" value="SVD60148.1"/>
    <property type="molecule type" value="Genomic_DNA"/>
</dbReference>